<dbReference type="VEuPathDB" id="AmoebaDB:ACA1_088090"/>
<sequence length="154" mass="17137">MANLDFDNLQSKRNYSRYTAYSRSKLAQVLHANKLQRRLEGSGVTICALHPGVVNTSLWRDLPGPLKYIAFGLGSVFFKTPVQGAETTIWAATADELEGVGGKYYSDCREIPSSAQSRDIEAQDKLWRASLELVGLPAEEDETEAEKKEEDTTH</sequence>
<proteinExistence type="predicted"/>
<dbReference type="PANTHER" id="PTHR43157:SF31">
    <property type="entry name" value="PHOSPHATIDYLINOSITOL-GLYCAN BIOSYNTHESIS CLASS F PROTEIN"/>
    <property type="match status" value="1"/>
</dbReference>
<keyword evidence="1" id="KW-0560">Oxidoreductase</keyword>
<dbReference type="OrthoDB" id="25491at2759"/>
<evidence type="ECO:0000313" key="3">
    <source>
        <dbReference type="Proteomes" id="UP000011083"/>
    </source>
</evidence>
<dbReference type="InterPro" id="IPR036291">
    <property type="entry name" value="NAD(P)-bd_dom_sf"/>
</dbReference>
<dbReference type="KEGG" id="acan:ACA1_088090"/>
<name>L8GTX6_ACACF</name>
<reference evidence="2 3" key="1">
    <citation type="journal article" date="2013" name="Genome Biol.">
        <title>Genome of Acanthamoeba castellanii highlights extensive lateral gene transfer and early evolution of tyrosine kinase signaling.</title>
        <authorList>
            <person name="Clarke M."/>
            <person name="Lohan A.J."/>
            <person name="Liu B."/>
            <person name="Lagkouvardos I."/>
            <person name="Roy S."/>
            <person name="Zafar N."/>
            <person name="Bertelli C."/>
            <person name="Schilde C."/>
            <person name="Kianianmomeni A."/>
            <person name="Burglin T.R."/>
            <person name="Frech C."/>
            <person name="Turcotte B."/>
            <person name="Kopec K.O."/>
            <person name="Synnott J.M."/>
            <person name="Choo C."/>
            <person name="Paponov I."/>
            <person name="Finkler A."/>
            <person name="Soon Heng Tan C."/>
            <person name="Hutchins A.P."/>
            <person name="Weinmeier T."/>
            <person name="Rattei T."/>
            <person name="Chu J.S."/>
            <person name="Gimenez G."/>
            <person name="Irimia M."/>
            <person name="Rigden D.J."/>
            <person name="Fitzpatrick D.A."/>
            <person name="Lorenzo-Morales J."/>
            <person name="Bateman A."/>
            <person name="Chiu C.H."/>
            <person name="Tang P."/>
            <person name="Hegemann P."/>
            <person name="Fromm H."/>
            <person name="Raoult D."/>
            <person name="Greub G."/>
            <person name="Miranda-Saavedra D."/>
            <person name="Chen N."/>
            <person name="Nash P."/>
            <person name="Ginger M.L."/>
            <person name="Horn M."/>
            <person name="Schaap P."/>
            <person name="Caler L."/>
            <person name="Loftus B."/>
        </authorList>
    </citation>
    <scope>NUCLEOTIDE SEQUENCE [LARGE SCALE GENOMIC DNA]</scope>
    <source>
        <strain evidence="2 3">Neff</strain>
    </source>
</reference>
<dbReference type="RefSeq" id="XP_004338617.1">
    <property type="nucleotide sequence ID" value="XM_004338569.1"/>
</dbReference>
<dbReference type="GeneID" id="14917324"/>
<dbReference type="STRING" id="1257118.L8GTX6"/>
<keyword evidence="3" id="KW-1185">Reference proteome</keyword>
<gene>
    <name evidence="2" type="ORF">ACA1_088090</name>
</gene>
<accession>L8GTX6</accession>
<evidence type="ECO:0000256" key="1">
    <source>
        <dbReference type="ARBA" id="ARBA00023002"/>
    </source>
</evidence>
<protein>
    <submittedName>
        <fullName evidence="2">Retinol dehydrogenase 14 (All-trans and 9-cis) family protein</fullName>
    </submittedName>
</protein>
<dbReference type="AlphaFoldDB" id="L8GTX6"/>
<dbReference type="Gene3D" id="3.40.50.720">
    <property type="entry name" value="NAD(P)-binding Rossmann-like Domain"/>
    <property type="match status" value="1"/>
</dbReference>
<organism evidence="2 3">
    <name type="scientific">Acanthamoeba castellanii (strain ATCC 30010 / Neff)</name>
    <dbReference type="NCBI Taxonomy" id="1257118"/>
    <lineage>
        <taxon>Eukaryota</taxon>
        <taxon>Amoebozoa</taxon>
        <taxon>Discosea</taxon>
        <taxon>Longamoebia</taxon>
        <taxon>Centramoebida</taxon>
        <taxon>Acanthamoebidae</taxon>
        <taxon>Acanthamoeba</taxon>
    </lineage>
</organism>
<dbReference type="PANTHER" id="PTHR43157">
    <property type="entry name" value="PHOSPHATIDYLINOSITOL-GLYCAN BIOSYNTHESIS CLASS F PROTEIN-RELATED"/>
    <property type="match status" value="1"/>
</dbReference>
<dbReference type="SUPFAM" id="SSF51735">
    <property type="entry name" value="NAD(P)-binding Rossmann-fold domains"/>
    <property type="match status" value="1"/>
</dbReference>
<evidence type="ECO:0000313" key="2">
    <source>
        <dbReference type="EMBL" id="ELR16604.1"/>
    </source>
</evidence>
<dbReference type="Proteomes" id="UP000011083">
    <property type="component" value="Unassembled WGS sequence"/>
</dbReference>
<dbReference type="EMBL" id="KB007985">
    <property type="protein sequence ID" value="ELR16604.1"/>
    <property type="molecule type" value="Genomic_DNA"/>
</dbReference>
<dbReference type="OMA" id="INNCFRC"/>
<dbReference type="GO" id="GO:0016491">
    <property type="term" value="F:oxidoreductase activity"/>
    <property type="evidence" value="ECO:0007669"/>
    <property type="project" value="UniProtKB-KW"/>
</dbReference>